<evidence type="ECO:0000259" key="2">
    <source>
        <dbReference type="Pfam" id="PF21958"/>
    </source>
</evidence>
<dbReference type="InterPro" id="IPR053831">
    <property type="entry name" value="SOGP_N"/>
</dbReference>
<dbReference type="SUPFAM" id="SSF48208">
    <property type="entry name" value="Six-hairpin glycosidases"/>
    <property type="match status" value="1"/>
</dbReference>
<dbReference type="Gene3D" id="2.60.420.10">
    <property type="entry name" value="Maltose phosphorylase, domain 3"/>
    <property type="match status" value="1"/>
</dbReference>
<dbReference type="InterPro" id="IPR048771">
    <property type="entry name" value="SOGP_2nd"/>
</dbReference>
<sequence>MHYSLPVIRAQFTSAGALGSLQAGPLSLLQYPASELEPGPHQVWLRFRSAEGVHAHPLTGPACEGRVARGDGSALVSGTTRGVEWQVWWEHPADGVAGWSVHLRNAGSEPVALDVVHLIDPALTAAESLRENEFYVSDYLDVQPLGEPEVAWLAVRQSMPGPRNPWMAVGSTERVVGWCTDARQLAFPDGGLDLSRDLPSRRLQGEHTLLGLQTETRTLACGETRALRFPVVVVDDHPGRTDASDLAFVDAIDGGAPWRTEPPQLGPLAAVVPTLFSPVRTAIVEDLSEEDFLAVGGADAEGVEDGPDGAWAYWASGRHVVSGAKERAVMRPHGHISRVSAGPHPADLTVASTAWMNGVFASQLTIGHASAAPLLSVRRSAVGLKRADGLRLFVRGTTGPWLMLGTPSAWIVDGPRARWVYRWDGRHIEVVSTLTLRELIVEVEVVEGPPIELLVSAHADAVTASGEDGSLFADGRSRDDRWRARVHPAGTVFRHRIVLVDQADAGEREALWRAPELHGDDESIRRLNRILPSFVADAAIHYQAPRGLEQFTGGAWGTRDVSQGPVGLLLATDSPAVLRDVLLTVFSAQQTDGDWPQWFQYLRDHRAPGHRDSHGDVIYWPLLALGEYLEATGDDGILHERVSSVGTDELSPPSSILEHVEAAFGRLASRRSADPRLPAYGHGDWNDALQPASPALAASLCSTWTTELEIKALETLGPRLADAAPDLADRMASLAAGTRSAFRERLLVDGELCGYSIITSDGLEPLVHPADDRTHIGHGSLQVIHAIGDELLTPEEASHHLALVDRHLDGPTGIYLFDRPLPYHGGVTRTFLRAEAASFWGREIGLMYSHAHTRWVQALLRLGLAERAWKALQLLIPQGVRSAVPGAAARQSDCYYSSSDAGFVDRYEAQEHPDRLFDPEFSFEGGWRVYSSGPGLILRILVEEVLGCRWTVHGLQVDPVLPGVFDGSSAQIRCGGRDVIATYRVTGEGHGVRRVLLDGRPVDTTPVPRRYRRGGVLIPRATWEAQEAGEVRLTIEVG</sequence>
<dbReference type="InterPro" id="IPR008928">
    <property type="entry name" value="6-hairpin_glycosidase_sf"/>
</dbReference>
<feature type="domain" description="Glycoside phosphorylase super sandwich" evidence="1">
    <location>
        <begin position="317"/>
        <end position="455"/>
    </location>
</feature>
<protein>
    <submittedName>
        <fullName evidence="3">Cellobiose phosphorylase</fullName>
    </submittedName>
</protein>
<evidence type="ECO:0000259" key="1">
    <source>
        <dbReference type="Pfam" id="PF21250"/>
    </source>
</evidence>
<dbReference type="Proteomes" id="UP000830631">
    <property type="component" value="Chromosome"/>
</dbReference>
<gene>
    <name evidence="3" type="ORF">KV397_15780</name>
</gene>
<evidence type="ECO:0000313" key="3">
    <source>
        <dbReference type="EMBL" id="UPL19119.1"/>
    </source>
</evidence>
<dbReference type="RefSeq" id="WP_261811701.1">
    <property type="nucleotide sequence ID" value="NZ_CP078078.1"/>
</dbReference>
<feature type="domain" description="SOGP N-terminal" evidence="2">
    <location>
        <begin position="11"/>
        <end position="226"/>
    </location>
</feature>
<evidence type="ECO:0000313" key="4">
    <source>
        <dbReference type="Proteomes" id="UP000830631"/>
    </source>
</evidence>
<accession>A0ABY4J2S4</accession>
<dbReference type="Pfam" id="PF21958">
    <property type="entry name" value="SOGP_N"/>
    <property type="match status" value="1"/>
</dbReference>
<keyword evidence="4" id="KW-1185">Reference proteome</keyword>
<dbReference type="Gene3D" id="2.70.98.40">
    <property type="entry name" value="Glycoside hydrolase, family 65, N-terminal domain"/>
    <property type="match status" value="1"/>
</dbReference>
<dbReference type="PANTHER" id="PTHR37469:SF2">
    <property type="entry name" value="CELLOBIONIC ACID PHOSPHORYLASE"/>
    <property type="match status" value="1"/>
</dbReference>
<dbReference type="Pfam" id="PF21250">
    <property type="entry name" value="SOGP_2nd"/>
    <property type="match status" value="1"/>
</dbReference>
<dbReference type="InterPro" id="IPR052047">
    <property type="entry name" value="GH94_Enzymes"/>
</dbReference>
<dbReference type="PANTHER" id="PTHR37469">
    <property type="entry name" value="CELLOBIONIC ACID PHOSPHORYLASE-RELATED"/>
    <property type="match status" value="1"/>
</dbReference>
<name>A0ABY4J2S4_9MICO</name>
<dbReference type="InterPro" id="IPR037018">
    <property type="entry name" value="GH65_N"/>
</dbReference>
<organism evidence="3 4">
    <name type="scientific">Microbacterium aurugineum</name>
    <dbReference type="NCBI Taxonomy" id="2851642"/>
    <lineage>
        <taxon>Bacteria</taxon>
        <taxon>Bacillati</taxon>
        <taxon>Actinomycetota</taxon>
        <taxon>Actinomycetes</taxon>
        <taxon>Micrococcales</taxon>
        <taxon>Microbacteriaceae</taxon>
        <taxon>Microbacterium</taxon>
    </lineage>
</organism>
<dbReference type="InterPro" id="IPR012341">
    <property type="entry name" value="6hp_glycosidase-like_sf"/>
</dbReference>
<reference evidence="3 4" key="1">
    <citation type="submission" date="2021-06" db="EMBL/GenBank/DDBJ databases">
        <title>Genome-based taxonomic framework of Microbacterium strains isolated from marine environment, the description of four new species and reclassification of four preexisting species.</title>
        <authorList>
            <person name="Lee S.D."/>
            <person name="Kim S.-M."/>
            <person name="Byeon Y.-S."/>
            <person name="Yang H.L."/>
            <person name="Kim I.S."/>
        </authorList>
    </citation>
    <scope>NUCLEOTIDE SEQUENCE [LARGE SCALE GENOMIC DNA]</scope>
    <source>
        <strain evidence="3 4">KSW4-10</strain>
    </source>
</reference>
<dbReference type="Gene3D" id="1.50.10.10">
    <property type="match status" value="1"/>
</dbReference>
<proteinExistence type="predicted"/>
<dbReference type="EMBL" id="CP078078">
    <property type="protein sequence ID" value="UPL19119.1"/>
    <property type="molecule type" value="Genomic_DNA"/>
</dbReference>